<protein>
    <submittedName>
        <fullName evidence="1">Uncharacterized protein</fullName>
    </submittedName>
</protein>
<accession>A0ACB9L312</accession>
<organism evidence="1 2">
    <name type="scientific">Melastoma candidum</name>
    <dbReference type="NCBI Taxonomy" id="119954"/>
    <lineage>
        <taxon>Eukaryota</taxon>
        <taxon>Viridiplantae</taxon>
        <taxon>Streptophyta</taxon>
        <taxon>Embryophyta</taxon>
        <taxon>Tracheophyta</taxon>
        <taxon>Spermatophyta</taxon>
        <taxon>Magnoliopsida</taxon>
        <taxon>eudicotyledons</taxon>
        <taxon>Gunneridae</taxon>
        <taxon>Pentapetalae</taxon>
        <taxon>rosids</taxon>
        <taxon>malvids</taxon>
        <taxon>Myrtales</taxon>
        <taxon>Melastomataceae</taxon>
        <taxon>Melastomatoideae</taxon>
        <taxon>Melastomateae</taxon>
        <taxon>Melastoma</taxon>
    </lineage>
</organism>
<dbReference type="EMBL" id="CM042891">
    <property type="protein sequence ID" value="KAI4303757.1"/>
    <property type="molecule type" value="Genomic_DNA"/>
</dbReference>
<comment type="caution">
    <text evidence="1">The sequence shown here is derived from an EMBL/GenBank/DDBJ whole genome shotgun (WGS) entry which is preliminary data.</text>
</comment>
<keyword evidence="2" id="KW-1185">Reference proteome</keyword>
<gene>
    <name evidence="1" type="ORF">MLD38_039353</name>
</gene>
<evidence type="ECO:0000313" key="1">
    <source>
        <dbReference type="EMBL" id="KAI4303757.1"/>
    </source>
</evidence>
<dbReference type="Proteomes" id="UP001057402">
    <property type="component" value="Chromosome 12"/>
</dbReference>
<proteinExistence type="predicted"/>
<sequence>MIGDSEEGAPDNLRTKLEGRERTNYDEGSIARTTSALFSNPNTSTSSSSRQWSAFRNPRIVRVSKAFGGKDRHSKVCTIRGLRDRRIRLSVPTAVQVYDLQDKLGLGQPSKVIDWLLDASKEDIDKLPPLQLPQGFGQHHLNPQQMLLPSFHELGSGFLRDGMLARGPFLTRRHGININESSSIDPHEGESHSPRDRDESESLTYSTHLQLGGSRMMEGSSEMACRDSAKGKWIETNDGQSYVRAADCSNPSDPSQQAQASAQNFFPIVSYSLGGLPPVNPMLPYSGYNTQWEPSSLSLSHLGNHGGLQFPSESPLGSNAGSATAPHALSSLISGLSPTTQLYFCPPAAPTPLFPPYPQQMGHHLPMPSPLTPPGLHLISSAMKPFQANMGTKYFHRNDRDDDVDSDG</sequence>
<evidence type="ECO:0000313" key="2">
    <source>
        <dbReference type="Proteomes" id="UP001057402"/>
    </source>
</evidence>
<name>A0ACB9L312_9MYRT</name>
<reference evidence="2" key="1">
    <citation type="journal article" date="2023" name="Front. Plant Sci.">
        <title>Chromosomal-level genome assembly of Melastoma candidum provides insights into trichome evolution.</title>
        <authorList>
            <person name="Zhong Y."/>
            <person name="Wu W."/>
            <person name="Sun C."/>
            <person name="Zou P."/>
            <person name="Liu Y."/>
            <person name="Dai S."/>
            <person name="Zhou R."/>
        </authorList>
    </citation>
    <scope>NUCLEOTIDE SEQUENCE [LARGE SCALE GENOMIC DNA]</scope>
</reference>